<dbReference type="RefSeq" id="WP_110075885.1">
    <property type="nucleotide sequence ID" value="NZ_QGTT01000006.1"/>
</dbReference>
<feature type="domain" description="Helicase ATP-binding" evidence="6">
    <location>
        <begin position="15"/>
        <end position="178"/>
    </location>
</feature>
<dbReference type="NCBIfam" id="TIGR01970">
    <property type="entry name" value="DEAH_box_HrpB"/>
    <property type="match status" value="1"/>
</dbReference>
<dbReference type="AlphaFoldDB" id="A0A317QBS1"/>
<dbReference type="InterPro" id="IPR014001">
    <property type="entry name" value="Helicase_ATP-bd"/>
</dbReference>
<evidence type="ECO:0000256" key="2">
    <source>
        <dbReference type="ARBA" id="ARBA00022801"/>
    </source>
</evidence>
<dbReference type="Proteomes" id="UP000246964">
    <property type="component" value="Unassembled WGS sequence"/>
</dbReference>
<dbReference type="Pfam" id="PF00270">
    <property type="entry name" value="DEAD"/>
    <property type="match status" value="1"/>
</dbReference>
<dbReference type="PIRSF" id="PIRSF005496">
    <property type="entry name" value="ATP_hel_hrpB"/>
    <property type="match status" value="1"/>
</dbReference>
<dbReference type="InterPro" id="IPR007502">
    <property type="entry name" value="Helicase-assoc_dom"/>
</dbReference>
<feature type="domain" description="Helicase C-terminal" evidence="7">
    <location>
        <begin position="207"/>
        <end position="374"/>
    </location>
</feature>
<dbReference type="InterPro" id="IPR049614">
    <property type="entry name" value="HrpB_DEXH"/>
</dbReference>
<dbReference type="SMART" id="SM00487">
    <property type="entry name" value="DEXDc"/>
    <property type="match status" value="1"/>
</dbReference>
<dbReference type="SUPFAM" id="SSF52540">
    <property type="entry name" value="P-loop containing nucleoside triphosphate hydrolases"/>
    <property type="match status" value="1"/>
</dbReference>
<dbReference type="GO" id="GO:0016787">
    <property type="term" value="F:hydrolase activity"/>
    <property type="evidence" value="ECO:0007669"/>
    <property type="project" value="UniProtKB-KW"/>
</dbReference>
<dbReference type="InterPro" id="IPR027417">
    <property type="entry name" value="P-loop_NTPase"/>
</dbReference>
<accession>A0A317QBS1</accession>
<evidence type="ECO:0000313" key="9">
    <source>
        <dbReference type="Proteomes" id="UP000246964"/>
    </source>
</evidence>
<dbReference type="PANTHER" id="PTHR43519">
    <property type="entry name" value="ATP-DEPENDENT RNA HELICASE HRPB"/>
    <property type="match status" value="1"/>
</dbReference>
<dbReference type="OrthoDB" id="9805617at2"/>
<sequence>MTTEQLPVQALIEPLVKLLPAARVVIEAPPGAGKSTLLPLALLQQPSLAQQRILMLQPRRLATLAIATYLARQLDEPVGQTVGYHIRGEARFNQHTRLLIVTEGMFTQYLQQDPELAGVGMVIFDEFHERNLASDLGLAMLQESLLLRPDLSVLVMSATLPAEPIAAWLSEAGVDCQILRSEGRQYPISIHYRPPPASSRWQQHLPQVIQEACQVAQQDVLVFVPGLADIQYVTRSLNEQLQEQWQVYPLHRQVAPAAQRDVLRGRQGEGKRRIILATNIAETSVTIPGVDVVVDSGRERQALYYPQHGVSRLVTRRISKASATQRAGRAGRTAAGVCFRVWAEADQHGLRDYQVPELETADLTSLLLECKRWGSEPAQLRFFTPPSAANLAAAQQTLVNLQAVQENGRLTALGQQLSELGSDPRLARIIAHAQSQSASYRATVAYLIAQLEQLPRQPQQFPQPLAQFNSAQQQRYQYWLKRLGITASERLLPPSAFAEILLWGFADRVGLQRAKSDRYLLAYGGGASFHHQDLRQPSRWLLVLTVNFSEGQADAIIGAALELTEADLTHPALTISSYDETTWSGPSKRLQTTRWQQLGAIKFNPQPVAQLPSAEQRIQALRDYVQQQGLAVLGWSASCQQWLARARLLEQHLPAAQQAQWPSFSEAHLLASLADWASPYWQDITSLQQLTQWRPLTALQARLNYSQQQLLQQACPSHLRLPSGREQTIDYTQATPLIAVKLQEMFGEPMSPTLCFGQVTLTIDLLSPAGRLLQRTADLASFWNDAYTAVKKEMKGRYPKHPWPDQPHLAMATHKTKRHLE</sequence>
<evidence type="ECO:0000259" key="6">
    <source>
        <dbReference type="PROSITE" id="PS51192"/>
    </source>
</evidence>
<dbReference type="GO" id="GO:0005524">
    <property type="term" value="F:ATP binding"/>
    <property type="evidence" value="ECO:0007669"/>
    <property type="project" value="UniProtKB-KW"/>
</dbReference>
<dbReference type="InterPro" id="IPR048333">
    <property type="entry name" value="HA2_WH"/>
</dbReference>
<dbReference type="PROSITE" id="PS51194">
    <property type="entry name" value="HELICASE_CTER"/>
    <property type="match status" value="1"/>
</dbReference>
<dbReference type="InterPro" id="IPR013689">
    <property type="entry name" value="RNA_helicase_ATP-dep_HrpB_C"/>
</dbReference>
<keyword evidence="3 8" id="KW-0347">Helicase</keyword>
<feature type="region of interest" description="Disordered" evidence="5">
    <location>
        <begin position="797"/>
        <end position="821"/>
    </location>
</feature>
<evidence type="ECO:0000256" key="5">
    <source>
        <dbReference type="SAM" id="MobiDB-lite"/>
    </source>
</evidence>
<evidence type="ECO:0000256" key="3">
    <source>
        <dbReference type="ARBA" id="ARBA00022806"/>
    </source>
</evidence>
<dbReference type="PROSITE" id="PS51192">
    <property type="entry name" value="HELICASE_ATP_BIND_1"/>
    <property type="match status" value="1"/>
</dbReference>
<dbReference type="Pfam" id="PF08482">
    <property type="entry name" value="HrpB_C"/>
    <property type="match status" value="1"/>
</dbReference>
<keyword evidence="1" id="KW-0547">Nucleotide-binding</keyword>
<dbReference type="Pfam" id="PF04408">
    <property type="entry name" value="WHD_HA2"/>
    <property type="match status" value="1"/>
</dbReference>
<evidence type="ECO:0000259" key="7">
    <source>
        <dbReference type="PROSITE" id="PS51194"/>
    </source>
</evidence>
<proteinExistence type="predicted"/>
<dbReference type="SMART" id="SM00490">
    <property type="entry name" value="HELICc"/>
    <property type="match status" value="1"/>
</dbReference>
<name>A0A317QBS1_9GAMM</name>
<evidence type="ECO:0000313" key="8">
    <source>
        <dbReference type="EMBL" id="PWW13389.1"/>
    </source>
</evidence>
<keyword evidence="2" id="KW-0378">Hydrolase</keyword>
<dbReference type="Gene3D" id="1.20.120.1080">
    <property type="match status" value="1"/>
</dbReference>
<dbReference type="InterPro" id="IPR001650">
    <property type="entry name" value="Helicase_C-like"/>
</dbReference>
<organism evidence="8 9">
    <name type="scientific">Pseudidiomarina maritima</name>
    <dbReference type="NCBI Taxonomy" id="519453"/>
    <lineage>
        <taxon>Bacteria</taxon>
        <taxon>Pseudomonadati</taxon>
        <taxon>Pseudomonadota</taxon>
        <taxon>Gammaproteobacteria</taxon>
        <taxon>Alteromonadales</taxon>
        <taxon>Idiomarinaceae</taxon>
        <taxon>Pseudidiomarina</taxon>
    </lineage>
</organism>
<reference evidence="8 9" key="1">
    <citation type="submission" date="2018-05" db="EMBL/GenBank/DDBJ databases">
        <title>Freshwater and sediment microbial communities from various areas in North America, analyzing microbe dynamics in response to fracking.</title>
        <authorList>
            <person name="Lamendella R."/>
        </authorList>
    </citation>
    <scope>NUCLEOTIDE SEQUENCE [LARGE SCALE GENOMIC DNA]</scope>
    <source>
        <strain evidence="8 9">125B1</strain>
    </source>
</reference>
<comment type="caution">
    <text evidence="8">The sequence shown here is derived from an EMBL/GenBank/DDBJ whole genome shotgun (WGS) entry which is preliminary data.</text>
</comment>
<dbReference type="Gene3D" id="3.40.50.300">
    <property type="entry name" value="P-loop containing nucleotide triphosphate hydrolases"/>
    <property type="match status" value="2"/>
</dbReference>
<dbReference type="CDD" id="cd17990">
    <property type="entry name" value="DEXHc_HrpB"/>
    <property type="match status" value="1"/>
</dbReference>
<dbReference type="PANTHER" id="PTHR43519:SF1">
    <property type="entry name" value="ATP-DEPENDENT RNA HELICASE HRPB"/>
    <property type="match status" value="1"/>
</dbReference>
<evidence type="ECO:0000256" key="4">
    <source>
        <dbReference type="ARBA" id="ARBA00022840"/>
    </source>
</evidence>
<dbReference type="InterPro" id="IPR010225">
    <property type="entry name" value="HrpB"/>
</dbReference>
<dbReference type="GO" id="GO:0004386">
    <property type="term" value="F:helicase activity"/>
    <property type="evidence" value="ECO:0007669"/>
    <property type="project" value="UniProtKB-KW"/>
</dbReference>
<keyword evidence="4" id="KW-0067">ATP-binding</keyword>
<gene>
    <name evidence="8" type="ORF">DET45_106103</name>
</gene>
<dbReference type="InterPro" id="IPR011545">
    <property type="entry name" value="DEAD/DEAH_box_helicase_dom"/>
</dbReference>
<dbReference type="SMART" id="SM00847">
    <property type="entry name" value="HA2"/>
    <property type="match status" value="1"/>
</dbReference>
<dbReference type="GO" id="GO:0003676">
    <property type="term" value="F:nucleic acid binding"/>
    <property type="evidence" value="ECO:0007669"/>
    <property type="project" value="InterPro"/>
</dbReference>
<keyword evidence="9" id="KW-1185">Reference proteome</keyword>
<dbReference type="Pfam" id="PF00271">
    <property type="entry name" value="Helicase_C"/>
    <property type="match status" value="1"/>
</dbReference>
<dbReference type="CDD" id="cd18791">
    <property type="entry name" value="SF2_C_RHA"/>
    <property type="match status" value="1"/>
</dbReference>
<dbReference type="EMBL" id="QGTT01000006">
    <property type="protein sequence ID" value="PWW13389.1"/>
    <property type="molecule type" value="Genomic_DNA"/>
</dbReference>
<protein>
    <submittedName>
        <fullName evidence="8">ATP-dependent helicase HrpB</fullName>
    </submittedName>
</protein>
<evidence type="ECO:0000256" key="1">
    <source>
        <dbReference type="ARBA" id="ARBA00022741"/>
    </source>
</evidence>